<keyword evidence="1" id="KW-1133">Transmembrane helix</keyword>
<name>E8KA42_9STRE</name>
<dbReference type="HOGENOM" id="CLU_026556_2_0_9"/>
<dbReference type="EMBL" id="AEVF01000004">
    <property type="protein sequence ID" value="EFX40963.1"/>
    <property type="molecule type" value="Genomic_DNA"/>
</dbReference>
<feature type="transmembrane region" description="Helical" evidence="1">
    <location>
        <begin position="485"/>
        <end position="506"/>
    </location>
</feature>
<accession>E8KA42</accession>
<sequence>MKKHERECKMKKKWLLVLVFTCLLFIPRLAFAVDFDILSYKGDLNIHADNTAVFRQTITYRFKDDFNGQSVGLGKEGKMPKNFEINDNPTVLVSKNGEIVDDVLSYTKEKGNGYQVTILNPGKAGDTVRVNITWQLKNLLFLYQDIAELNWQPLTYSSGDIKNLEFRVTSDSPAEKLFFHTGKLLNEGSVEKVNDIYQVKMKNLPRKRQVELHAYWPRKAFSAAPSQGLEEERLRDFKKIEIEIKASKVQASLMIKWIFPIIFIVLLMMTIMYYRVFRKHTTLKKVYPKNHRIYEPPMDLPPMVLAEAIYSTSLEEISPLNKKKFGKFSFERLIQATLLDLVDRGYLSIFQGEEEPCLRINSEKDLSNFEKECLRMTLSTNKELPLSDLFPEYQVSSGLFHGAKEADEQHIREFGLHLKRSFERRLQRMQSCVREKVKILRLPSYYRPLTDKEKSLVNGMKVSSAITGLIGLLIFYYSLRTHGYFSIPLLSLGLIGLLASALVYFATRGPSRDGVLNEEGAEALYLWTSFENMLRDIAHLDKAELESIVVWNRLLVYATLYGYAKKVNKMMKLHNIQLENADMNLYVYCGWDADFHTSTSHINSYASVANTASTFSVSSGSGSSGGGFSGGGGGGSVGAF</sequence>
<dbReference type="InterPro" id="IPR048389">
    <property type="entry name" value="YciQ-like_C"/>
</dbReference>
<evidence type="ECO:0008006" key="6">
    <source>
        <dbReference type="Google" id="ProtNLM"/>
    </source>
</evidence>
<reference evidence="4 5" key="1">
    <citation type="submission" date="2010-12" db="EMBL/GenBank/DDBJ databases">
        <authorList>
            <person name="Muzny D."/>
            <person name="Qin X."/>
            <person name="Deng J."/>
            <person name="Jiang H."/>
            <person name="Liu Y."/>
            <person name="Qu J."/>
            <person name="Song X.-Z."/>
            <person name="Zhang L."/>
            <person name="Thornton R."/>
            <person name="Coyle M."/>
            <person name="Francisco L."/>
            <person name="Jackson L."/>
            <person name="Javaid M."/>
            <person name="Korchina V."/>
            <person name="Kovar C."/>
            <person name="Mata R."/>
            <person name="Mathew T."/>
            <person name="Ngo R."/>
            <person name="Nguyen L."/>
            <person name="Nguyen N."/>
            <person name="Okwuonu G."/>
            <person name="Ongeri F."/>
            <person name="Pham C."/>
            <person name="Simmons D."/>
            <person name="Wilczek-Boney K."/>
            <person name="Hale W."/>
            <person name="Jakkamsetti A."/>
            <person name="Pham P."/>
            <person name="Ruth R."/>
            <person name="San Lucas F."/>
            <person name="Warren J."/>
            <person name="Zhang J."/>
            <person name="Zhao Z."/>
            <person name="Zhou C."/>
            <person name="Zhu D."/>
            <person name="Lee S."/>
            <person name="Bess C."/>
            <person name="Blankenburg K."/>
            <person name="Forbes L."/>
            <person name="Fu Q."/>
            <person name="Gubbala S."/>
            <person name="Hirani K."/>
            <person name="Jayaseelan J.C."/>
            <person name="Lara F."/>
            <person name="Munidasa M."/>
            <person name="Palculict T."/>
            <person name="Patil S."/>
            <person name="Pu L.-L."/>
            <person name="Saada N."/>
            <person name="Tang L."/>
            <person name="Weissenberger G."/>
            <person name="Zhu Y."/>
            <person name="Hemphill L."/>
            <person name="Shang Y."/>
            <person name="Youmans B."/>
            <person name="Ayvaz T."/>
            <person name="Ross M."/>
            <person name="Santibanez J."/>
            <person name="Aqrawi P."/>
            <person name="Gross S."/>
            <person name="Joshi V."/>
            <person name="Fowler G."/>
            <person name="Nazareth L."/>
            <person name="Reid J."/>
            <person name="Worley K."/>
            <person name="Petrosino J."/>
            <person name="Highlander S."/>
            <person name="Gibbs R."/>
        </authorList>
    </citation>
    <scope>NUCLEOTIDE SEQUENCE [LARGE SCALE GENOMIC DNA]</scope>
    <source>
        <strain evidence="4 5">ATCC 700780</strain>
    </source>
</reference>
<evidence type="ECO:0000259" key="3">
    <source>
        <dbReference type="Pfam" id="PF20990"/>
    </source>
</evidence>
<dbReference type="Pfam" id="PF09972">
    <property type="entry name" value="DUF2207"/>
    <property type="match status" value="1"/>
</dbReference>
<dbReference type="STRING" id="888746.HMPREF9180_0347"/>
<gene>
    <name evidence="4" type="ORF">HMPREF9180_0347</name>
</gene>
<dbReference type="InterPro" id="IPR018702">
    <property type="entry name" value="DUF2207"/>
</dbReference>
<keyword evidence="1" id="KW-0812">Transmembrane</keyword>
<evidence type="ECO:0000259" key="2">
    <source>
        <dbReference type="Pfam" id="PF09972"/>
    </source>
</evidence>
<protein>
    <recommendedName>
        <fullName evidence="6">DUF2207 domain-containing protein</fullName>
    </recommendedName>
</protein>
<comment type="caution">
    <text evidence="4">The sequence shown here is derived from an EMBL/GenBank/DDBJ whole genome shotgun (WGS) entry which is preliminary data.</text>
</comment>
<dbReference type="Pfam" id="PF20990">
    <property type="entry name" value="DUF2207_C"/>
    <property type="match status" value="1"/>
</dbReference>
<feature type="transmembrane region" description="Helical" evidence="1">
    <location>
        <begin position="462"/>
        <end position="479"/>
    </location>
</feature>
<feature type="transmembrane region" description="Helical" evidence="1">
    <location>
        <begin position="257"/>
        <end position="277"/>
    </location>
</feature>
<keyword evidence="5" id="KW-1185">Reference proteome</keyword>
<dbReference type="eggNOG" id="COG4907">
    <property type="taxonomic scope" value="Bacteria"/>
</dbReference>
<evidence type="ECO:0000313" key="4">
    <source>
        <dbReference type="EMBL" id="EFX40963.1"/>
    </source>
</evidence>
<dbReference type="Proteomes" id="UP000010304">
    <property type="component" value="Unassembled WGS sequence"/>
</dbReference>
<feature type="domain" description="DUF2207" evidence="2">
    <location>
        <begin position="36"/>
        <end position="216"/>
    </location>
</feature>
<proteinExistence type="predicted"/>
<evidence type="ECO:0000256" key="1">
    <source>
        <dbReference type="SAM" id="Phobius"/>
    </source>
</evidence>
<feature type="domain" description="Predicted membrane protein YciQ-like C-terminal" evidence="3">
    <location>
        <begin position="294"/>
        <end position="571"/>
    </location>
</feature>
<keyword evidence="1" id="KW-0472">Membrane</keyword>
<dbReference type="AlphaFoldDB" id="E8KA42"/>
<evidence type="ECO:0000313" key="5">
    <source>
        <dbReference type="Proteomes" id="UP000010304"/>
    </source>
</evidence>
<organism evidence="4 5">
    <name type="scientific">Streptococcus peroris ATCC 700780</name>
    <dbReference type="NCBI Taxonomy" id="888746"/>
    <lineage>
        <taxon>Bacteria</taxon>
        <taxon>Bacillati</taxon>
        <taxon>Bacillota</taxon>
        <taxon>Bacilli</taxon>
        <taxon>Lactobacillales</taxon>
        <taxon>Streptococcaceae</taxon>
        <taxon>Streptococcus</taxon>
    </lineage>
</organism>